<sequence>MGGSSRHEGEGSSSKRQAQQKYENKIKNNLEYLKEKNNCTGKESKVIHPSQEAQKDVIELYLDNNEKFRDALEMAKNPNGERRFDRFASEEYKKEYIRGIIALYKYGEVSMNNLKIYLNIQHRFVQFVLAAHGICIYNNHNNKSKNLDKKDLDKLLEKIENNKKAIKVTTKTMKDLDLFYSTKKSKNFEETDEEEYSVKENNSDDVDEYPHQFQPPSQTNNLFQTPEDSDDDYWEKWNESTM</sequence>
<dbReference type="WBParaSite" id="scf7180000417981.g1964">
    <property type="protein sequence ID" value="scf7180000417981.g1964"/>
    <property type="gene ID" value="scf7180000417981.g1964"/>
</dbReference>
<name>A0A915NFD9_9BILA</name>
<protein>
    <submittedName>
        <fullName evidence="4">Uncharacterized protein</fullName>
    </submittedName>
</protein>
<evidence type="ECO:0000256" key="2">
    <source>
        <dbReference type="SAM" id="MobiDB-lite"/>
    </source>
</evidence>
<dbReference type="Proteomes" id="UP000887560">
    <property type="component" value="Unplaced"/>
</dbReference>
<evidence type="ECO:0000313" key="4">
    <source>
        <dbReference type="WBParaSite" id="scf7180000417981.g1964"/>
    </source>
</evidence>
<feature type="region of interest" description="Disordered" evidence="2">
    <location>
        <begin position="1"/>
        <end position="21"/>
    </location>
</feature>
<reference evidence="4" key="1">
    <citation type="submission" date="2022-11" db="UniProtKB">
        <authorList>
            <consortium name="WormBaseParasite"/>
        </authorList>
    </citation>
    <scope>IDENTIFICATION</scope>
</reference>
<feature type="compositionally biased region" description="Polar residues" evidence="2">
    <location>
        <begin position="214"/>
        <end position="226"/>
    </location>
</feature>
<evidence type="ECO:0000313" key="3">
    <source>
        <dbReference type="Proteomes" id="UP000887560"/>
    </source>
</evidence>
<accession>A0A915NFD9</accession>
<proteinExistence type="predicted"/>
<dbReference type="AlphaFoldDB" id="A0A915NFD9"/>
<feature type="compositionally biased region" description="Basic and acidic residues" evidence="2">
    <location>
        <begin position="1"/>
        <end position="10"/>
    </location>
</feature>
<organism evidence="3 4">
    <name type="scientific">Meloidogyne floridensis</name>
    <dbReference type="NCBI Taxonomy" id="298350"/>
    <lineage>
        <taxon>Eukaryota</taxon>
        <taxon>Metazoa</taxon>
        <taxon>Ecdysozoa</taxon>
        <taxon>Nematoda</taxon>
        <taxon>Chromadorea</taxon>
        <taxon>Rhabditida</taxon>
        <taxon>Tylenchina</taxon>
        <taxon>Tylenchomorpha</taxon>
        <taxon>Tylenchoidea</taxon>
        <taxon>Meloidogynidae</taxon>
        <taxon>Meloidogyninae</taxon>
        <taxon>Meloidogyne</taxon>
    </lineage>
</organism>
<feature type="coiled-coil region" evidence="1">
    <location>
        <begin position="142"/>
        <end position="169"/>
    </location>
</feature>
<keyword evidence="3" id="KW-1185">Reference proteome</keyword>
<keyword evidence="1" id="KW-0175">Coiled coil</keyword>
<evidence type="ECO:0000256" key="1">
    <source>
        <dbReference type="SAM" id="Coils"/>
    </source>
</evidence>
<feature type="region of interest" description="Disordered" evidence="2">
    <location>
        <begin position="190"/>
        <end position="231"/>
    </location>
</feature>